<dbReference type="Pfam" id="PF01943">
    <property type="entry name" value="Polysacc_synt"/>
    <property type="match status" value="1"/>
</dbReference>
<dbReference type="PIRSF" id="PIRSF038958">
    <property type="entry name" value="PG_synth_SpoVB"/>
    <property type="match status" value="1"/>
</dbReference>
<dbReference type="RefSeq" id="WP_056977387.1">
    <property type="nucleotide sequence ID" value="NZ_AYYP01000063.1"/>
</dbReference>
<protein>
    <submittedName>
        <fullName evidence="7">Export protein</fullName>
    </submittedName>
</protein>
<dbReference type="Proteomes" id="UP000051008">
    <property type="component" value="Unassembled WGS sequence"/>
</dbReference>
<accession>A0A0R2AK61</accession>
<feature type="transmembrane region" description="Helical" evidence="6">
    <location>
        <begin position="427"/>
        <end position="446"/>
    </location>
</feature>
<dbReference type="GO" id="GO:0005886">
    <property type="term" value="C:plasma membrane"/>
    <property type="evidence" value="ECO:0007669"/>
    <property type="project" value="UniProtKB-SubCell"/>
</dbReference>
<feature type="transmembrane region" description="Helical" evidence="6">
    <location>
        <begin position="245"/>
        <end position="265"/>
    </location>
</feature>
<comment type="subcellular location">
    <subcellularLocation>
        <location evidence="1">Cell membrane</location>
        <topology evidence="1">Multi-pass membrane protein</topology>
    </subcellularLocation>
</comment>
<name>A0A0R2AK61_9LACO</name>
<feature type="transmembrane region" description="Helical" evidence="6">
    <location>
        <begin position="196"/>
        <end position="217"/>
    </location>
</feature>
<evidence type="ECO:0000256" key="2">
    <source>
        <dbReference type="ARBA" id="ARBA00022475"/>
    </source>
</evidence>
<evidence type="ECO:0000256" key="6">
    <source>
        <dbReference type="SAM" id="Phobius"/>
    </source>
</evidence>
<feature type="transmembrane region" description="Helical" evidence="6">
    <location>
        <begin position="403"/>
        <end position="421"/>
    </location>
</feature>
<feature type="transmembrane region" description="Helical" evidence="6">
    <location>
        <begin position="299"/>
        <end position="319"/>
    </location>
</feature>
<dbReference type="InterPro" id="IPR024923">
    <property type="entry name" value="PG_synth_SpoVB"/>
</dbReference>
<evidence type="ECO:0000256" key="1">
    <source>
        <dbReference type="ARBA" id="ARBA00004651"/>
    </source>
</evidence>
<dbReference type="PANTHER" id="PTHR30250:SF21">
    <property type="entry name" value="LIPID II FLIPPASE MURJ"/>
    <property type="match status" value="1"/>
</dbReference>
<dbReference type="PATRIC" id="fig|1423718.3.peg.687"/>
<feature type="transmembrane region" description="Helical" evidence="6">
    <location>
        <begin position="172"/>
        <end position="190"/>
    </location>
</feature>
<evidence type="ECO:0000256" key="3">
    <source>
        <dbReference type="ARBA" id="ARBA00022692"/>
    </source>
</evidence>
<gene>
    <name evidence="7" type="ORF">FC14_GL000660</name>
</gene>
<keyword evidence="3 6" id="KW-0812">Transmembrane</keyword>
<feature type="transmembrane region" description="Helical" evidence="6">
    <location>
        <begin position="21"/>
        <end position="42"/>
    </location>
</feature>
<proteinExistence type="predicted"/>
<organism evidence="7 8">
    <name type="scientific">Ligilactobacillus agilis DSM 20509</name>
    <dbReference type="NCBI Taxonomy" id="1423718"/>
    <lineage>
        <taxon>Bacteria</taxon>
        <taxon>Bacillati</taxon>
        <taxon>Bacillota</taxon>
        <taxon>Bacilli</taxon>
        <taxon>Lactobacillales</taxon>
        <taxon>Lactobacillaceae</taxon>
        <taxon>Ligilactobacillus</taxon>
    </lineage>
</organism>
<feature type="transmembrane region" description="Helical" evidence="6">
    <location>
        <begin position="57"/>
        <end position="76"/>
    </location>
</feature>
<evidence type="ECO:0000256" key="4">
    <source>
        <dbReference type="ARBA" id="ARBA00022989"/>
    </source>
</evidence>
<keyword evidence="8" id="KW-1185">Reference proteome</keyword>
<feature type="transmembrane region" description="Helical" evidence="6">
    <location>
        <begin position="495"/>
        <end position="515"/>
    </location>
</feature>
<evidence type="ECO:0000313" key="8">
    <source>
        <dbReference type="Proteomes" id="UP000051008"/>
    </source>
</evidence>
<feature type="transmembrane region" description="Helical" evidence="6">
    <location>
        <begin position="129"/>
        <end position="151"/>
    </location>
</feature>
<dbReference type="CDD" id="cd13124">
    <property type="entry name" value="MATE_SpoVB_like"/>
    <property type="match status" value="1"/>
</dbReference>
<dbReference type="AlphaFoldDB" id="A0A0R2AK61"/>
<dbReference type="InterPro" id="IPR050833">
    <property type="entry name" value="Poly_Biosynth_Transport"/>
</dbReference>
<evidence type="ECO:0000256" key="5">
    <source>
        <dbReference type="ARBA" id="ARBA00023136"/>
    </source>
</evidence>
<comment type="caution">
    <text evidence="7">The sequence shown here is derived from an EMBL/GenBank/DDBJ whole genome shotgun (WGS) entry which is preliminary data.</text>
</comment>
<sequence length="540" mass="59681">MKNKQTLSAKEKMLRGSAWMTAASIFSRILGAIYIIPWYAWFGEHRLQANALYAKGYTVYAVFLMLSTAGIPSAVAKQVAHYNSLNEYEIGRRLYRKSFVIMLLLGIIMGGILWGAAPVLAAGDMRTVPVFRSLATALAIIPLMSLTRGFFQGYQDMAPSALSQLVEQVIRVFYMLVTAFIIMKVINGSYQTGVVQSTFAAFVGAVGGILTLAYCYLKKKGEFDYLRANSSNSLEVSDGQLIKELLAQSLPFIFIGIATNLYNLIDQYTFPWVMSKVSTYSSNYIDEMYALFAANANKLIMIVVSLATALAATAIPLLIEFVTKGQKRDAKKQLGDSLELFFFIMLPSALGMAAVARPLYIVFYGYSAYGIAVLKVAAYTAITQGLLIVLASLLQGLYENKRAVGYAICGLIVKLVVQFPLTAKLEAFGPLVASGIGMSCSIYLMLRYLRRGYGMNFKRVQHTFNALMILSLAMFVVVVSLNFLWTTLFDSESRIVAILELIVTAGSGGYIYVYLTLKTHMADKILGPRVARLRQLLRIR</sequence>
<feature type="transmembrane region" description="Helical" evidence="6">
    <location>
        <begin position="467"/>
        <end position="489"/>
    </location>
</feature>
<dbReference type="EMBL" id="AYYP01000063">
    <property type="protein sequence ID" value="KRM63372.1"/>
    <property type="molecule type" value="Genomic_DNA"/>
</dbReference>
<reference evidence="7 8" key="1">
    <citation type="journal article" date="2015" name="Genome Announc.">
        <title>Expanding the biotechnology potential of lactobacilli through comparative genomics of 213 strains and associated genera.</title>
        <authorList>
            <person name="Sun Z."/>
            <person name="Harris H.M."/>
            <person name="McCann A."/>
            <person name="Guo C."/>
            <person name="Argimon S."/>
            <person name="Zhang W."/>
            <person name="Yang X."/>
            <person name="Jeffery I.B."/>
            <person name="Cooney J.C."/>
            <person name="Kagawa T.F."/>
            <person name="Liu W."/>
            <person name="Song Y."/>
            <person name="Salvetti E."/>
            <person name="Wrobel A."/>
            <person name="Rasinkangas P."/>
            <person name="Parkhill J."/>
            <person name="Rea M.C."/>
            <person name="O'Sullivan O."/>
            <person name="Ritari J."/>
            <person name="Douillard F.P."/>
            <person name="Paul Ross R."/>
            <person name="Yang R."/>
            <person name="Briner A.E."/>
            <person name="Felis G.E."/>
            <person name="de Vos W.M."/>
            <person name="Barrangou R."/>
            <person name="Klaenhammer T.R."/>
            <person name="Caufield P.W."/>
            <person name="Cui Y."/>
            <person name="Zhang H."/>
            <person name="O'Toole P.W."/>
        </authorList>
    </citation>
    <scope>NUCLEOTIDE SEQUENCE [LARGE SCALE GENOMIC DNA]</scope>
    <source>
        <strain evidence="7 8">DSM 20509</strain>
    </source>
</reference>
<dbReference type="OrthoDB" id="9775950at2"/>
<keyword evidence="5 6" id="KW-0472">Membrane</keyword>
<dbReference type="PANTHER" id="PTHR30250">
    <property type="entry name" value="PST FAMILY PREDICTED COLANIC ACID TRANSPORTER"/>
    <property type="match status" value="1"/>
</dbReference>
<dbReference type="InterPro" id="IPR002797">
    <property type="entry name" value="Polysacc_synth"/>
</dbReference>
<feature type="transmembrane region" description="Helical" evidence="6">
    <location>
        <begin position="97"/>
        <end position="117"/>
    </location>
</feature>
<feature type="transmembrane region" description="Helical" evidence="6">
    <location>
        <begin position="366"/>
        <end position="391"/>
    </location>
</feature>
<keyword evidence="2" id="KW-1003">Cell membrane</keyword>
<evidence type="ECO:0000313" key="7">
    <source>
        <dbReference type="EMBL" id="KRM63372.1"/>
    </source>
</evidence>
<keyword evidence="4 6" id="KW-1133">Transmembrane helix</keyword>
<feature type="transmembrane region" description="Helical" evidence="6">
    <location>
        <begin position="340"/>
        <end position="360"/>
    </location>
</feature>